<dbReference type="Gene3D" id="3.10.20.80">
    <property type="entry name" value="Translation initiation factor 3 (IF-3), N-terminal domain"/>
    <property type="match status" value="1"/>
</dbReference>
<evidence type="ECO:0000313" key="8">
    <source>
        <dbReference type="Proteomes" id="UP000309676"/>
    </source>
</evidence>
<evidence type="ECO:0000259" key="5">
    <source>
        <dbReference type="Pfam" id="PF00707"/>
    </source>
</evidence>
<dbReference type="Proteomes" id="UP000309676">
    <property type="component" value="Unassembled WGS sequence"/>
</dbReference>
<dbReference type="SUPFAM" id="SSF54364">
    <property type="entry name" value="Translation initiation factor IF3, N-terminal domain"/>
    <property type="match status" value="1"/>
</dbReference>
<comment type="caution">
    <text evidence="7">The sequence shown here is derived from an EMBL/GenBank/DDBJ whole genome shotgun (WGS) entry which is preliminary data.</text>
</comment>
<dbReference type="PANTHER" id="PTHR10938">
    <property type="entry name" value="TRANSLATION INITIATION FACTOR IF-3"/>
    <property type="match status" value="1"/>
</dbReference>
<dbReference type="OrthoDB" id="2899239at2"/>
<dbReference type="RefSeq" id="WP_138193115.1">
    <property type="nucleotide sequence ID" value="NZ_VCIW01000003.1"/>
</dbReference>
<dbReference type="Pfam" id="PF05198">
    <property type="entry name" value="IF3_N"/>
    <property type="match status" value="1"/>
</dbReference>
<dbReference type="InterPro" id="IPR019815">
    <property type="entry name" value="Translation_initiation_fac_3_C"/>
</dbReference>
<organism evidence="7 8">
    <name type="scientific">Paenibacillus antri</name>
    <dbReference type="NCBI Taxonomy" id="2582848"/>
    <lineage>
        <taxon>Bacteria</taxon>
        <taxon>Bacillati</taxon>
        <taxon>Bacillota</taxon>
        <taxon>Bacilli</taxon>
        <taxon>Bacillales</taxon>
        <taxon>Paenibacillaceae</taxon>
        <taxon>Paenibacillus</taxon>
    </lineage>
</organism>
<keyword evidence="8" id="KW-1185">Reference proteome</keyword>
<protein>
    <recommendedName>
        <fullName evidence="4">Translation initiation factor IF-3</fullName>
    </recommendedName>
</protein>
<dbReference type="InterPro" id="IPR001288">
    <property type="entry name" value="Translation_initiation_fac_3"/>
</dbReference>
<sequence>MIKNEKIKASEVALTGVDGENLGVMKTTEALALAKKLKVDLVCESLFSSPPPCRLIGAGAARDAKQQEKRKERAPKVKEIRLTPTIEAHDFDTKKTQAERILKGGDAALFVVKLSGAKEGEAAKRLLEDLIKELAPFGAKKTGIQLSGKQAAVQLDPKAD</sequence>
<name>A0A5R9GLX5_9BACL</name>
<evidence type="ECO:0000259" key="6">
    <source>
        <dbReference type="Pfam" id="PF05198"/>
    </source>
</evidence>
<dbReference type="Gene3D" id="3.30.110.10">
    <property type="entry name" value="Translation initiation factor 3 (IF-3), C-terminal domain"/>
    <property type="match status" value="1"/>
</dbReference>
<dbReference type="Pfam" id="PF00707">
    <property type="entry name" value="IF3_C"/>
    <property type="match status" value="1"/>
</dbReference>
<keyword evidence="3" id="KW-0648">Protein biosynthesis</keyword>
<dbReference type="EMBL" id="VCIW01000003">
    <property type="protein sequence ID" value="TLS52875.1"/>
    <property type="molecule type" value="Genomic_DNA"/>
</dbReference>
<dbReference type="PANTHER" id="PTHR10938:SF0">
    <property type="entry name" value="TRANSLATION INITIATION FACTOR IF-3, MITOCHONDRIAL"/>
    <property type="match status" value="1"/>
</dbReference>
<dbReference type="InterPro" id="IPR019814">
    <property type="entry name" value="Translation_initiation_fac_3_N"/>
</dbReference>
<accession>A0A5R9GLX5</accession>
<dbReference type="GO" id="GO:0043022">
    <property type="term" value="F:ribosome binding"/>
    <property type="evidence" value="ECO:0007669"/>
    <property type="project" value="TreeGrafter"/>
</dbReference>
<comment type="similarity">
    <text evidence="1">Belongs to the IF-3 family.</text>
</comment>
<feature type="domain" description="Translation initiation factor 3 N-terminal" evidence="6">
    <location>
        <begin position="4"/>
        <end position="71"/>
    </location>
</feature>
<dbReference type="GO" id="GO:0032790">
    <property type="term" value="P:ribosome disassembly"/>
    <property type="evidence" value="ECO:0007669"/>
    <property type="project" value="TreeGrafter"/>
</dbReference>
<evidence type="ECO:0000256" key="4">
    <source>
        <dbReference type="NCBIfam" id="TIGR00168"/>
    </source>
</evidence>
<keyword evidence="2 7" id="KW-0396">Initiation factor</keyword>
<dbReference type="InterPro" id="IPR036787">
    <property type="entry name" value="T_IF-3_N_sf"/>
</dbReference>
<dbReference type="NCBIfam" id="TIGR00168">
    <property type="entry name" value="infC"/>
    <property type="match status" value="1"/>
</dbReference>
<dbReference type="SUPFAM" id="SSF55200">
    <property type="entry name" value="Translation initiation factor IF3, C-terminal domain"/>
    <property type="match status" value="1"/>
</dbReference>
<evidence type="ECO:0000313" key="7">
    <source>
        <dbReference type="EMBL" id="TLS52875.1"/>
    </source>
</evidence>
<evidence type="ECO:0000256" key="2">
    <source>
        <dbReference type="ARBA" id="ARBA00022540"/>
    </source>
</evidence>
<feature type="domain" description="Translation initiation factor 3 C-terminal" evidence="5">
    <location>
        <begin position="76"/>
        <end position="158"/>
    </location>
</feature>
<dbReference type="AlphaFoldDB" id="A0A5R9GLX5"/>
<dbReference type="GO" id="GO:0003743">
    <property type="term" value="F:translation initiation factor activity"/>
    <property type="evidence" value="ECO:0007669"/>
    <property type="project" value="UniProtKB-UniRule"/>
</dbReference>
<reference evidence="7 8" key="1">
    <citation type="submission" date="2019-05" db="EMBL/GenBank/DDBJ databases">
        <authorList>
            <person name="Narsing Rao M.P."/>
            <person name="Li W.J."/>
        </authorList>
    </citation>
    <scope>NUCLEOTIDE SEQUENCE [LARGE SCALE GENOMIC DNA]</scope>
    <source>
        <strain evidence="7 8">SYSU_K30003</strain>
    </source>
</reference>
<dbReference type="InterPro" id="IPR036788">
    <property type="entry name" value="T_IF-3_C_sf"/>
</dbReference>
<dbReference type="GO" id="GO:0005737">
    <property type="term" value="C:cytoplasm"/>
    <property type="evidence" value="ECO:0007669"/>
    <property type="project" value="UniProtKB-ARBA"/>
</dbReference>
<gene>
    <name evidence="7" type="primary">infC</name>
    <name evidence="7" type="ORF">FE782_05735</name>
</gene>
<evidence type="ECO:0000256" key="1">
    <source>
        <dbReference type="ARBA" id="ARBA00005439"/>
    </source>
</evidence>
<proteinExistence type="inferred from homology"/>
<evidence type="ECO:0000256" key="3">
    <source>
        <dbReference type="ARBA" id="ARBA00022917"/>
    </source>
</evidence>